<keyword evidence="2" id="KW-1185">Reference proteome</keyword>
<organism evidence="1 2">
    <name type="scientific">Hymenobacter ginsengisoli</name>
    <dbReference type="NCBI Taxonomy" id="1051626"/>
    <lineage>
        <taxon>Bacteria</taxon>
        <taxon>Pseudomonadati</taxon>
        <taxon>Bacteroidota</taxon>
        <taxon>Cytophagia</taxon>
        <taxon>Cytophagales</taxon>
        <taxon>Hymenobacteraceae</taxon>
        <taxon>Hymenobacter</taxon>
    </lineage>
</organism>
<evidence type="ECO:0000313" key="2">
    <source>
        <dbReference type="Proteomes" id="UP001501243"/>
    </source>
</evidence>
<protein>
    <submittedName>
        <fullName evidence="1">Uncharacterized protein</fullName>
    </submittedName>
</protein>
<proteinExistence type="predicted"/>
<dbReference type="Proteomes" id="UP001501243">
    <property type="component" value="Unassembled WGS sequence"/>
</dbReference>
<comment type="caution">
    <text evidence="1">The sequence shown here is derived from an EMBL/GenBank/DDBJ whole genome shotgun (WGS) entry which is preliminary data.</text>
</comment>
<evidence type="ECO:0000313" key="1">
    <source>
        <dbReference type="EMBL" id="GAA4497243.1"/>
    </source>
</evidence>
<dbReference type="EMBL" id="BAABGQ010000005">
    <property type="protein sequence ID" value="GAA4497243.1"/>
    <property type="molecule type" value="Genomic_DNA"/>
</dbReference>
<sequence>MVEAGAAAGAVDAGSGVPVAGRATLGKGIWAQPASVIKLNPPAVARVRKAEIGKRIVGSPLGAATAPYVA</sequence>
<name>A0ABP8Q6Z6_9BACT</name>
<gene>
    <name evidence="1" type="ORF">GCM10023172_11860</name>
</gene>
<reference evidence="2" key="1">
    <citation type="journal article" date="2019" name="Int. J. Syst. Evol. Microbiol.">
        <title>The Global Catalogue of Microorganisms (GCM) 10K type strain sequencing project: providing services to taxonomists for standard genome sequencing and annotation.</title>
        <authorList>
            <consortium name="The Broad Institute Genomics Platform"/>
            <consortium name="The Broad Institute Genome Sequencing Center for Infectious Disease"/>
            <person name="Wu L."/>
            <person name="Ma J."/>
        </authorList>
    </citation>
    <scope>NUCLEOTIDE SEQUENCE [LARGE SCALE GENOMIC DNA]</scope>
    <source>
        <strain evidence="2">JCM 17841</strain>
    </source>
</reference>
<accession>A0ABP8Q6Z6</accession>